<accession>A0A1M5M1L8</accession>
<dbReference type="InterPro" id="IPR006076">
    <property type="entry name" value="FAD-dep_OxRdtase"/>
</dbReference>
<dbReference type="RefSeq" id="WP_073390731.1">
    <property type="nucleotide sequence ID" value="NZ_FQVU01000003.1"/>
</dbReference>
<dbReference type="Pfam" id="PF01266">
    <property type="entry name" value="DAO"/>
    <property type="match status" value="1"/>
</dbReference>
<sequence length="458" mass="48935">MRNGDVSFWQHDLGSPARRAPLAGDDRCDVAIVGGGLTGLWSAYYLAAARPDLDVRIVERRFAGYGASGRNGGWLSAELSGSRERYAAAHGRAAVVSLLAAMREAVDEVIDVAASEGIDADIVKAGTYVVARNRAQLARLHADVAWQRDWGATDADVRVLDAAELDGELRVAGARAATFTPHCARVHPAKLVRGVAAAVERRGVTIHEGTTALAVEAGAVRTDRGTLRARHVLRCLEGFTAGLPGARREWLPMNSSMIVTAALPADVRAAIGWRDPATLGDFAHAYVYAQLTADGRIALGGRGNPYRFGSRTDVDGRTQPGTVAALTAMLHDLFPATAGVAVEHAWCGVLGVPRDWCTTVAYDAGTGLGTAGGYVGNGLTTTNLAGRTLADLVLGRETALTGLAWVGRDVRRWEPEPLRWQGVQGMYALYRTADRRERRPGSRETSRWARVADRLSGR</sequence>
<dbReference type="PANTHER" id="PTHR13847:SF285">
    <property type="entry name" value="FAD DEPENDENT OXIDOREDUCTASE DOMAIN-CONTAINING PROTEIN"/>
    <property type="match status" value="1"/>
</dbReference>
<organism evidence="3 4">
    <name type="scientific">Jatrophihabitans endophyticus</name>
    <dbReference type="NCBI Taxonomy" id="1206085"/>
    <lineage>
        <taxon>Bacteria</taxon>
        <taxon>Bacillati</taxon>
        <taxon>Actinomycetota</taxon>
        <taxon>Actinomycetes</taxon>
        <taxon>Jatrophihabitantales</taxon>
        <taxon>Jatrophihabitantaceae</taxon>
        <taxon>Jatrophihabitans</taxon>
    </lineage>
</organism>
<gene>
    <name evidence="3" type="ORF">SAMN05443575_2608</name>
</gene>
<feature type="domain" description="FAD dependent oxidoreductase" evidence="2">
    <location>
        <begin position="29"/>
        <end position="392"/>
    </location>
</feature>
<evidence type="ECO:0000256" key="1">
    <source>
        <dbReference type="SAM" id="MobiDB-lite"/>
    </source>
</evidence>
<protein>
    <submittedName>
        <fullName evidence="3">Glycine/D-amino acid oxidase</fullName>
    </submittedName>
</protein>
<evidence type="ECO:0000259" key="2">
    <source>
        <dbReference type="Pfam" id="PF01266"/>
    </source>
</evidence>
<proteinExistence type="predicted"/>
<reference evidence="3 4" key="1">
    <citation type="submission" date="2016-11" db="EMBL/GenBank/DDBJ databases">
        <authorList>
            <person name="Jaros S."/>
            <person name="Januszkiewicz K."/>
            <person name="Wedrychowicz H."/>
        </authorList>
    </citation>
    <scope>NUCLEOTIDE SEQUENCE [LARGE SCALE GENOMIC DNA]</scope>
    <source>
        <strain evidence="3 4">DSM 45627</strain>
    </source>
</reference>
<dbReference type="Gene3D" id="3.50.50.60">
    <property type="entry name" value="FAD/NAD(P)-binding domain"/>
    <property type="match status" value="1"/>
</dbReference>
<dbReference type="GO" id="GO:0005737">
    <property type="term" value="C:cytoplasm"/>
    <property type="evidence" value="ECO:0007669"/>
    <property type="project" value="TreeGrafter"/>
</dbReference>
<dbReference type="OrthoDB" id="9805852at2"/>
<dbReference type="EMBL" id="FQVU01000003">
    <property type="protein sequence ID" value="SHG71232.1"/>
    <property type="molecule type" value="Genomic_DNA"/>
</dbReference>
<dbReference type="SUPFAM" id="SSF51905">
    <property type="entry name" value="FAD/NAD(P)-binding domain"/>
    <property type="match status" value="1"/>
</dbReference>
<feature type="region of interest" description="Disordered" evidence="1">
    <location>
        <begin position="438"/>
        <end position="458"/>
    </location>
</feature>
<dbReference type="Proteomes" id="UP000186132">
    <property type="component" value="Unassembled WGS sequence"/>
</dbReference>
<name>A0A1M5M1L8_9ACTN</name>
<evidence type="ECO:0000313" key="4">
    <source>
        <dbReference type="Proteomes" id="UP000186132"/>
    </source>
</evidence>
<dbReference type="STRING" id="1206085.SAMN05443575_2608"/>
<keyword evidence="4" id="KW-1185">Reference proteome</keyword>
<dbReference type="InterPro" id="IPR036188">
    <property type="entry name" value="FAD/NAD-bd_sf"/>
</dbReference>
<dbReference type="Gene3D" id="3.30.9.10">
    <property type="entry name" value="D-Amino Acid Oxidase, subunit A, domain 2"/>
    <property type="match status" value="1"/>
</dbReference>
<dbReference type="PANTHER" id="PTHR13847">
    <property type="entry name" value="SARCOSINE DEHYDROGENASE-RELATED"/>
    <property type="match status" value="1"/>
</dbReference>
<evidence type="ECO:0000313" key="3">
    <source>
        <dbReference type="EMBL" id="SHG71232.1"/>
    </source>
</evidence>
<dbReference type="AlphaFoldDB" id="A0A1M5M1L8"/>